<evidence type="ECO:0000313" key="1">
    <source>
        <dbReference type="EMBL" id="KKK67770.1"/>
    </source>
</evidence>
<gene>
    <name evidence="1" type="ORF">LCGC14_2950770</name>
</gene>
<proteinExistence type="predicted"/>
<dbReference type="AlphaFoldDB" id="A0A0F8Y2I8"/>
<organism evidence="1">
    <name type="scientific">marine sediment metagenome</name>
    <dbReference type="NCBI Taxonomy" id="412755"/>
    <lineage>
        <taxon>unclassified sequences</taxon>
        <taxon>metagenomes</taxon>
        <taxon>ecological metagenomes</taxon>
    </lineage>
</organism>
<sequence length="65" mass="7639">RKSKKQKEKHLCQKRDIRWDLEPELGGGEGISWFGTCRICKKRVLEQYVQGDELFDAKTLETITN</sequence>
<dbReference type="EMBL" id="LAZR01059446">
    <property type="protein sequence ID" value="KKK67770.1"/>
    <property type="molecule type" value="Genomic_DNA"/>
</dbReference>
<reference evidence="1" key="1">
    <citation type="journal article" date="2015" name="Nature">
        <title>Complex archaea that bridge the gap between prokaryotes and eukaryotes.</title>
        <authorList>
            <person name="Spang A."/>
            <person name="Saw J.H."/>
            <person name="Jorgensen S.L."/>
            <person name="Zaremba-Niedzwiedzka K."/>
            <person name="Martijn J."/>
            <person name="Lind A.E."/>
            <person name="van Eijk R."/>
            <person name="Schleper C."/>
            <person name="Guy L."/>
            <person name="Ettema T.J."/>
        </authorList>
    </citation>
    <scope>NUCLEOTIDE SEQUENCE</scope>
</reference>
<comment type="caution">
    <text evidence="1">The sequence shown here is derived from an EMBL/GenBank/DDBJ whole genome shotgun (WGS) entry which is preliminary data.</text>
</comment>
<protein>
    <submittedName>
        <fullName evidence="1">Uncharacterized protein</fullName>
    </submittedName>
</protein>
<accession>A0A0F8Y2I8</accession>
<feature type="non-terminal residue" evidence="1">
    <location>
        <position position="1"/>
    </location>
</feature>
<name>A0A0F8Y2I8_9ZZZZ</name>